<dbReference type="CDD" id="cd07025">
    <property type="entry name" value="Peptidase_S66"/>
    <property type="match status" value="1"/>
</dbReference>
<evidence type="ECO:0000313" key="9">
    <source>
        <dbReference type="EMBL" id="MBY6276523.1"/>
    </source>
</evidence>
<keyword evidence="5" id="KW-0720">Serine protease</keyword>
<evidence type="ECO:0000256" key="3">
    <source>
        <dbReference type="ARBA" id="ARBA00022670"/>
    </source>
</evidence>
<keyword evidence="3" id="KW-0645">Protease</keyword>
<dbReference type="SUPFAM" id="SSF52317">
    <property type="entry name" value="Class I glutamine amidotransferase-like"/>
    <property type="match status" value="1"/>
</dbReference>
<evidence type="ECO:0000259" key="7">
    <source>
        <dbReference type="Pfam" id="PF02016"/>
    </source>
</evidence>
<feature type="active site" description="Charge relay system" evidence="6">
    <location>
        <position position="288"/>
    </location>
</feature>
<keyword evidence="4" id="KW-0378">Hydrolase</keyword>
<organism evidence="9 10">
    <name type="scientific">Symbiobacterium thermophilum</name>
    <dbReference type="NCBI Taxonomy" id="2734"/>
    <lineage>
        <taxon>Bacteria</taxon>
        <taxon>Bacillati</taxon>
        <taxon>Bacillota</taxon>
        <taxon>Clostridia</taxon>
        <taxon>Eubacteriales</taxon>
        <taxon>Symbiobacteriaceae</taxon>
        <taxon>Symbiobacterium</taxon>
    </lineage>
</organism>
<evidence type="ECO:0000256" key="1">
    <source>
        <dbReference type="ARBA" id="ARBA00010233"/>
    </source>
</evidence>
<feature type="domain" description="LD-carboxypeptidase N-terminal" evidence="7">
    <location>
        <begin position="18"/>
        <end position="134"/>
    </location>
</feature>
<feature type="domain" description="LD-carboxypeptidase C-terminal" evidence="8">
    <location>
        <begin position="186"/>
        <end position="303"/>
    </location>
</feature>
<protein>
    <submittedName>
        <fullName evidence="9">LD-carboxypeptidase</fullName>
    </submittedName>
</protein>
<dbReference type="InterPro" id="IPR027478">
    <property type="entry name" value="LdcA_N"/>
</dbReference>
<evidence type="ECO:0000313" key="10">
    <source>
        <dbReference type="Proteomes" id="UP000732377"/>
    </source>
</evidence>
<dbReference type="RefSeq" id="WP_273379560.1">
    <property type="nucleotide sequence ID" value="NZ_PIUK01000086.1"/>
</dbReference>
<dbReference type="InterPro" id="IPR029062">
    <property type="entry name" value="Class_I_gatase-like"/>
</dbReference>
<sequence>MTGAAVRRPRPVPLGGTVGVVAPAGPVPPEALEEGLRRLRAWGYRTVVGEAVLDRRGYLAGSDQRRAEDFNRMWADPAVDAVICARGGYGAMRILDRIDWELIRRNPKFFCGFSDITALHLAMAREAGLVTFHGPMVAAFGGAHGYNGAGLRRALQQVGPLGEMPWPDPAEEGAPRPLTIRSGVAEGPLMGGNLTLIVSLLGTPWEPDFTGCIVLLEDVDEAPYRVDRMLVQLLLAGKLQGAAGILFGDSPTCMHGPPDRPSLTLPEVLTELLGPLGIPVLYGFPCGHGPHRATLPLGVQARLDAAGGTLTILDPALEA</sequence>
<feature type="active site" description="Nucleophile" evidence="6">
    <location>
        <position position="114"/>
    </location>
</feature>
<comment type="caution">
    <text evidence="9">The sequence shown here is derived from an EMBL/GenBank/DDBJ whole genome shotgun (WGS) entry which is preliminary data.</text>
</comment>
<evidence type="ECO:0000256" key="6">
    <source>
        <dbReference type="PIRSR" id="PIRSR028757-1"/>
    </source>
</evidence>
<comment type="similarity">
    <text evidence="1">Belongs to the peptidase S66 family.</text>
</comment>
<reference evidence="9" key="1">
    <citation type="submission" date="2017-11" db="EMBL/GenBank/DDBJ databases">
        <title>Three new genomes from thermophilic consortium.</title>
        <authorList>
            <person name="Quaggio R."/>
            <person name="Amgarten D."/>
            <person name="Setubal J.C."/>
        </authorList>
    </citation>
    <scope>NUCLEOTIDE SEQUENCE</scope>
    <source>
        <strain evidence="9">ZCTH01-B2</strain>
    </source>
</reference>
<dbReference type="InterPro" id="IPR040449">
    <property type="entry name" value="Peptidase_S66_N"/>
</dbReference>
<name>A0A953I8Q5_SYMTR</name>
<dbReference type="GO" id="GO:0006508">
    <property type="term" value="P:proteolysis"/>
    <property type="evidence" value="ECO:0007669"/>
    <property type="project" value="UniProtKB-KW"/>
</dbReference>
<dbReference type="Gene3D" id="3.50.30.60">
    <property type="entry name" value="LD-carboxypeptidase A C-terminal domain-like"/>
    <property type="match status" value="1"/>
</dbReference>
<keyword evidence="2" id="KW-0121">Carboxypeptidase</keyword>
<dbReference type="GO" id="GO:0004180">
    <property type="term" value="F:carboxypeptidase activity"/>
    <property type="evidence" value="ECO:0007669"/>
    <property type="project" value="UniProtKB-KW"/>
</dbReference>
<feature type="active site" description="Charge relay system" evidence="6">
    <location>
        <position position="217"/>
    </location>
</feature>
<proteinExistence type="inferred from homology"/>
<dbReference type="SUPFAM" id="SSF141986">
    <property type="entry name" value="LD-carboxypeptidase A C-terminal domain-like"/>
    <property type="match status" value="1"/>
</dbReference>
<dbReference type="InterPro" id="IPR027461">
    <property type="entry name" value="Carboxypeptidase_A_C_sf"/>
</dbReference>
<evidence type="ECO:0000259" key="8">
    <source>
        <dbReference type="Pfam" id="PF17676"/>
    </source>
</evidence>
<dbReference type="AlphaFoldDB" id="A0A953I8Q5"/>
<dbReference type="GO" id="GO:0008236">
    <property type="term" value="F:serine-type peptidase activity"/>
    <property type="evidence" value="ECO:0007669"/>
    <property type="project" value="UniProtKB-KW"/>
</dbReference>
<dbReference type="PANTHER" id="PTHR30237:SF2">
    <property type="entry name" value="MUREIN TETRAPEPTIDE CARBOXYPEPTIDASE"/>
    <property type="match status" value="1"/>
</dbReference>
<dbReference type="EMBL" id="PIUK01000086">
    <property type="protein sequence ID" value="MBY6276523.1"/>
    <property type="molecule type" value="Genomic_DNA"/>
</dbReference>
<dbReference type="Pfam" id="PF02016">
    <property type="entry name" value="Peptidase_S66"/>
    <property type="match status" value="1"/>
</dbReference>
<evidence type="ECO:0000256" key="2">
    <source>
        <dbReference type="ARBA" id="ARBA00022645"/>
    </source>
</evidence>
<dbReference type="PANTHER" id="PTHR30237">
    <property type="entry name" value="MURAMOYLTETRAPEPTIDE CARBOXYPEPTIDASE"/>
    <property type="match status" value="1"/>
</dbReference>
<gene>
    <name evidence="9" type="ORF">CWE10_09960</name>
</gene>
<dbReference type="Pfam" id="PF17676">
    <property type="entry name" value="Peptidase_S66C"/>
    <property type="match status" value="1"/>
</dbReference>
<evidence type="ECO:0000256" key="4">
    <source>
        <dbReference type="ARBA" id="ARBA00022801"/>
    </source>
</evidence>
<dbReference type="Gene3D" id="3.40.50.10740">
    <property type="entry name" value="Class I glutamine amidotransferase-like"/>
    <property type="match status" value="1"/>
</dbReference>
<dbReference type="InterPro" id="IPR003507">
    <property type="entry name" value="S66_fam"/>
</dbReference>
<accession>A0A953I8Q5</accession>
<evidence type="ECO:0000256" key="5">
    <source>
        <dbReference type="ARBA" id="ARBA00022825"/>
    </source>
</evidence>
<dbReference type="Proteomes" id="UP000732377">
    <property type="component" value="Unassembled WGS sequence"/>
</dbReference>
<dbReference type="PIRSF" id="PIRSF028757">
    <property type="entry name" value="LD-carboxypeptidase"/>
    <property type="match status" value="1"/>
</dbReference>
<dbReference type="InterPro" id="IPR040921">
    <property type="entry name" value="Peptidase_S66C"/>
</dbReference>